<evidence type="ECO:0008006" key="3">
    <source>
        <dbReference type="Google" id="ProtNLM"/>
    </source>
</evidence>
<protein>
    <recommendedName>
        <fullName evidence="3">DUF5348 domain-containing protein</fullName>
    </recommendedName>
</protein>
<sequence length="77" mass="8931">MNYPNGQKMKVGDKLRLWEGCVGEVVCSIDDEEYSDKFTKKDWEYLGEGVLINTDIAGLIHYTEPESSFQLMQRKRP</sequence>
<gene>
    <name evidence="1" type="ORF">NM686_011430</name>
</gene>
<reference evidence="1" key="1">
    <citation type="submission" date="2022-11" db="EMBL/GenBank/DDBJ databases">
        <title>Methylomonas rapida sp. nov., Carotenoid-Producing Obligate Methanotrophs with High Growth Characteristics and Biotechnological Potential.</title>
        <authorList>
            <person name="Tikhonova E.N."/>
            <person name="Suleimanov R.Z."/>
            <person name="Miroshnikov K."/>
            <person name="Oshkin I.Y."/>
            <person name="Belova S.E."/>
            <person name="Danilova O.V."/>
            <person name="Ashikhmin A."/>
            <person name="Konopkin A."/>
            <person name="But S.Y."/>
            <person name="Khmelenina V.N."/>
            <person name="Kuznetsov N."/>
            <person name="Pimenov N.V."/>
            <person name="Dedysh S.N."/>
        </authorList>
    </citation>
    <scope>NUCLEOTIDE SEQUENCE</scope>
    <source>
        <strain evidence="1">MP1</strain>
    </source>
</reference>
<keyword evidence="2" id="KW-1185">Reference proteome</keyword>
<dbReference type="Proteomes" id="UP001162780">
    <property type="component" value="Chromosome"/>
</dbReference>
<dbReference type="RefSeq" id="WP_255187991.1">
    <property type="nucleotide sequence ID" value="NZ_CP113517.1"/>
</dbReference>
<dbReference type="EMBL" id="CP113517">
    <property type="protein sequence ID" value="WAR43014.1"/>
    <property type="molecule type" value="Genomic_DNA"/>
</dbReference>
<evidence type="ECO:0000313" key="1">
    <source>
        <dbReference type="EMBL" id="WAR43014.1"/>
    </source>
</evidence>
<organism evidence="1 2">
    <name type="scientific">Methylomonas rapida</name>
    <dbReference type="NCBI Taxonomy" id="2963939"/>
    <lineage>
        <taxon>Bacteria</taxon>
        <taxon>Pseudomonadati</taxon>
        <taxon>Pseudomonadota</taxon>
        <taxon>Gammaproteobacteria</taxon>
        <taxon>Methylococcales</taxon>
        <taxon>Methylococcaceae</taxon>
        <taxon>Methylomonas</taxon>
    </lineage>
</organism>
<accession>A0ABY7GCK5</accession>
<evidence type="ECO:0000313" key="2">
    <source>
        <dbReference type="Proteomes" id="UP001162780"/>
    </source>
</evidence>
<name>A0ABY7GCK5_9GAMM</name>
<proteinExistence type="predicted"/>